<feature type="transmembrane region" description="Helical" evidence="1">
    <location>
        <begin position="287"/>
        <end position="314"/>
    </location>
</feature>
<feature type="domain" description="DUF418" evidence="2">
    <location>
        <begin position="239"/>
        <end position="404"/>
    </location>
</feature>
<organism evidence="3 4">
    <name type="scientific">Parvularcula marina</name>
    <dbReference type="NCBI Taxonomy" id="2292771"/>
    <lineage>
        <taxon>Bacteria</taxon>
        <taxon>Pseudomonadati</taxon>
        <taxon>Pseudomonadota</taxon>
        <taxon>Alphaproteobacteria</taxon>
        <taxon>Parvularculales</taxon>
        <taxon>Parvularculaceae</taxon>
        <taxon>Parvularcula</taxon>
    </lineage>
</organism>
<accession>A0A371RFH5</accession>
<feature type="transmembrane region" description="Helical" evidence="1">
    <location>
        <begin position="215"/>
        <end position="236"/>
    </location>
</feature>
<keyword evidence="1" id="KW-0472">Membrane</keyword>
<evidence type="ECO:0000313" key="4">
    <source>
        <dbReference type="Proteomes" id="UP000264589"/>
    </source>
</evidence>
<feature type="transmembrane region" description="Helical" evidence="1">
    <location>
        <begin position="112"/>
        <end position="142"/>
    </location>
</feature>
<dbReference type="Pfam" id="PF04235">
    <property type="entry name" value="DUF418"/>
    <property type="match status" value="1"/>
</dbReference>
<sequence>MTDDVRPLTAPTTSSERYAIMDILRGFALFGVLTANLVGLGEAPFMATDAQIEALPTAPIDSFFYFLVDLFIADKANTLFAFLFGVGFWVMMERLESRGAPFMSIYLRRTGILFLFGLIHLFGLFAFDILHLYGAAGFVLLFSRKLPARMMLYIGLALLVFGRPVGEWISEALGFTEAYGIVYNDDAVLARQAAAWAGNYREWIAGMDHMVRYDWFASGLLASWVLYVIGRFYIGAWVARQGWLQHSGDHLPMFRKYLPLLLISGLVLQLLGQLISENTGEEASAALGVLTTIMHAFATPLIAAGYVCGLVLIFNGKSLTWLIRPFAPVGQMALTNYLTQSVLIMLILTNIGPGLGLAGRVGTASYIPIAIGIYAAQAVFSHFWMKAFAYGPAEWLWRTLTYGKAPAIRRRPEALAPAG</sequence>
<dbReference type="RefSeq" id="WP_116390813.1">
    <property type="nucleotide sequence ID" value="NZ_QUQO01000001.1"/>
</dbReference>
<dbReference type="InterPro" id="IPR052529">
    <property type="entry name" value="Bact_Transport_Assoc"/>
</dbReference>
<dbReference type="InterPro" id="IPR007349">
    <property type="entry name" value="DUF418"/>
</dbReference>
<keyword evidence="1" id="KW-1133">Transmembrane helix</keyword>
<dbReference type="OrthoDB" id="9807744at2"/>
<evidence type="ECO:0000259" key="2">
    <source>
        <dbReference type="Pfam" id="PF04235"/>
    </source>
</evidence>
<dbReference type="PANTHER" id="PTHR30590">
    <property type="entry name" value="INNER MEMBRANE PROTEIN"/>
    <property type="match status" value="1"/>
</dbReference>
<proteinExistence type="predicted"/>
<evidence type="ECO:0000256" key="1">
    <source>
        <dbReference type="SAM" id="Phobius"/>
    </source>
</evidence>
<dbReference type="InParanoid" id="A0A371RFH5"/>
<dbReference type="Proteomes" id="UP000264589">
    <property type="component" value="Unassembled WGS sequence"/>
</dbReference>
<evidence type="ECO:0000313" key="3">
    <source>
        <dbReference type="EMBL" id="RFB04185.1"/>
    </source>
</evidence>
<feature type="transmembrane region" description="Helical" evidence="1">
    <location>
        <begin position="364"/>
        <end position="385"/>
    </location>
</feature>
<reference evidence="3 4" key="1">
    <citation type="submission" date="2018-08" db="EMBL/GenBank/DDBJ databases">
        <title>Parvularcula sp. SM1705, isolated from surface water of the South Sea China.</title>
        <authorList>
            <person name="Sun L."/>
        </authorList>
    </citation>
    <scope>NUCLEOTIDE SEQUENCE [LARGE SCALE GENOMIC DNA]</scope>
    <source>
        <strain evidence="3 4">SM1705</strain>
    </source>
</reference>
<gene>
    <name evidence="3" type="ORF">DX908_02140</name>
</gene>
<feature type="transmembrane region" description="Helical" evidence="1">
    <location>
        <begin position="63"/>
        <end position="91"/>
    </location>
</feature>
<keyword evidence="4" id="KW-1185">Reference proteome</keyword>
<name>A0A371RFH5_9PROT</name>
<dbReference type="AlphaFoldDB" id="A0A371RFH5"/>
<comment type="caution">
    <text evidence="3">The sequence shown here is derived from an EMBL/GenBank/DDBJ whole genome shotgun (WGS) entry which is preliminary data.</text>
</comment>
<keyword evidence="1" id="KW-0812">Transmembrane</keyword>
<feature type="transmembrane region" description="Helical" evidence="1">
    <location>
        <begin position="257"/>
        <end position="275"/>
    </location>
</feature>
<feature type="transmembrane region" description="Helical" evidence="1">
    <location>
        <begin position="23"/>
        <end position="43"/>
    </location>
</feature>
<feature type="transmembrane region" description="Helical" evidence="1">
    <location>
        <begin position="334"/>
        <end position="352"/>
    </location>
</feature>
<protein>
    <submittedName>
        <fullName evidence="3">DUF418 domain-containing protein</fullName>
    </submittedName>
</protein>
<dbReference type="PANTHER" id="PTHR30590:SF2">
    <property type="entry name" value="INNER MEMBRANE PROTEIN"/>
    <property type="match status" value="1"/>
</dbReference>
<dbReference type="EMBL" id="QUQO01000001">
    <property type="protein sequence ID" value="RFB04185.1"/>
    <property type="molecule type" value="Genomic_DNA"/>
</dbReference>